<evidence type="ECO:0000256" key="1">
    <source>
        <dbReference type="SAM" id="MobiDB-lite"/>
    </source>
</evidence>
<sequence>MKLALLPVSNEGKVVNNREMNWYFQAFLLIATAGSTRLYSYGHSVRAKCIERGSARRLYQRGQAVPAYGAEEESGVGGAFAMKHREALLTNKTAHVSPALQCRLGVIGAIIRKVIGKPALHAGTQLNPGAHNSASLLQAVAGAKPGQGDDSCPQNLGPHMDRCLLGDVVGPAGKLHFRMLQLIAMVNAFKGPLCSMLLTQRSISALNCGNLTTRALSETSLEVHKDQRPLTSALQPSAARKTLLRWREAVKSGLGWRDKRDTKRRRRGKKAGNSPLSSRLQAVVEVWPGSDGLRARGDGPRTVLLLLALRSLDWMWG</sequence>
<feature type="region of interest" description="Disordered" evidence="1">
    <location>
        <begin position="257"/>
        <end position="277"/>
    </location>
</feature>
<dbReference type="AlphaFoldDB" id="A0A9Q1IAK0"/>
<organism evidence="2 3">
    <name type="scientific">Synaphobranchus kaupii</name>
    <name type="common">Kaup's arrowtooth eel</name>
    <dbReference type="NCBI Taxonomy" id="118154"/>
    <lineage>
        <taxon>Eukaryota</taxon>
        <taxon>Metazoa</taxon>
        <taxon>Chordata</taxon>
        <taxon>Craniata</taxon>
        <taxon>Vertebrata</taxon>
        <taxon>Euteleostomi</taxon>
        <taxon>Actinopterygii</taxon>
        <taxon>Neopterygii</taxon>
        <taxon>Teleostei</taxon>
        <taxon>Anguilliformes</taxon>
        <taxon>Synaphobranchidae</taxon>
        <taxon>Synaphobranchus</taxon>
    </lineage>
</organism>
<keyword evidence="3" id="KW-1185">Reference proteome</keyword>
<accession>A0A9Q1IAK0</accession>
<evidence type="ECO:0000313" key="2">
    <source>
        <dbReference type="EMBL" id="KAJ8334678.1"/>
    </source>
</evidence>
<evidence type="ECO:0000313" key="3">
    <source>
        <dbReference type="Proteomes" id="UP001152622"/>
    </source>
</evidence>
<reference evidence="2" key="1">
    <citation type="journal article" date="2023" name="Science">
        <title>Genome structures resolve the early diversification of teleost fishes.</title>
        <authorList>
            <person name="Parey E."/>
            <person name="Louis A."/>
            <person name="Montfort J."/>
            <person name="Bouchez O."/>
            <person name="Roques C."/>
            <person name="Iampietro C."/>
            <person name="Lluch J."/>
            <person name="Castinel A."/>
            <person name="Donnadieu C."/>
            <person name="Desvignes T."/>
            <person name="Floi Bucao C."/>
            <person name="Jouanno E."/>
            <person name="Wen M."/>
            <person name="Mejri S."/>
            <person name="Dirks R."/>
            <person name="Jansen H."/>
            <person name="Henkel C."/>
            <person name="Chen W.J."/>
            <person name="Zahm M."/>
            <person name="Cabau C."/>
            <person name="Klopp C."/>
            <person name="Thompson A.W."/>
            <person name="Robinson-Rechavi M."/>
            <person name="Braasch I."/>
            <person name="Lecointre G."/>
            <person name="Bobe J."/>
            <person name="Postlethwait J.H."/>
            <person name="Berthelot C."/>
            <person name="Roest Crollius H."/>
            <person name="Guiguen Y."/>
        </authorList>
    </citation>
    <scope>NUCLEOTIDE SEQUENCE</scope>
    <source>
        <strain evidence="2">WJC10195</strain>
    </source>
</reference>
<comment type="caution">
    <text evidence="2">The sequence shown here is derived from an EMBL/GenBank/DDBJ whole genome shotgun (WGS) entry which is preliminary data.</text>
</comment>
<name>A0A9Q1IAK0_SYNKA</name>
<dbReference type="Proteomes" id="UP001152622">
    <property type="component" value="Chromosome 21"/>
</dbReference>
<gene>
    <name evidence="2" type="ORF">SKAU_G00403170</name>
</gene>
<dbReference type="EMBL" id="JAINUF010000021">
    <property type="protein sequence ID" value="KAJ8334678.1"/>
    <property type="molecule type" value="Genomic_DNA"/>
</dbReference>
<protein>
    <submittedName>
        <fullName evidence="2">Uncharacterized protein</fullName>
    </submittedName>
</protein>
<proteinExistence type="predicted"/>